<feature type="binding site" evidence="7 10">
    <location>
        <position position="124"/>
    </location>
    <ligand>
        <name>Mg(2+)</name>
        <dbReference type="ChEBI" id="CHEBI:18420"/>
    </ligand>
</feature>
<dbReference type="GO" id="GO:0005737">
    <property type="term" value="C:cytoplasm"/>
    <property type="evidence" value="ECO:0007669"/>
    <property type="project" value="UniProtKB-SubCell"/>
</dbReference>
<accession>A0AAE5CCT0</accession>
<comment type="cofactor">
    <cofactor evidence="7 10">
        <name>Mg(2+)</name>
        <dbReference type="ChEBI" id="CHEBI:18420"/>
    </cofactor>
    <text evidence="7 10">Binds 1 Mg(2+) ion per subunit.</text>
</comment>
<comment type="catalytic activity">
    <reaction evidence="7">
        <text>(6R)-5,10-methylene-5,6,7,8-tetrahydrofolate + 3-methyl-2-oxobutanoate + H2O = 2-dehydropantoate + (6S)-5,6,7,8-tetrahydrofolate</text>
        <dbReference type="Rhea" id="RHEA:11824"/>
        <dbReference type="ChEBI" id="CHEBI:11561"/>
        <dbReference type="ChEBI" id="CHEBI:11851"/>
        <dbReference type="ChEBI" id="CHEBI:15377"/>
        <dbReference type="ChEBI" id="CHEBI:15636"/>
        <dbReference type="ChEBI" id="CHEBI:57453"/>
        <dbReference type="EC" id="2.1.2.11"/>
    </reaction>
</comment>
<feature type="binding site" evidence="7 10">
    <location>
        <position position="53"/>
    </location>
    <ligand>
        <name>Mg(2+)</name>
        <dbReference type="ChEBI" id="CHEBI:18420"/>
    </ligand>
</feature>
<sequence>MSSSAERPQRRLTTLELIAMKERGERIAVLTAYDFLMAGLVDDAGVDCVLVGDSLGQVVAGEDSTLPVTLEQMIYHARAVGRALKRALLVVDMPFLTYQISAEEAIRNCGRVLQASGAQAVKLEGGHEDVASTIRRVVDAGIPVMGHLGLTPQSVHRLGGYRLVGRRKEESERLRADARRLEEAGCFSIVLEMLPKGLAGEVTREVSVPTIGIGAGPDCDGQVLVLPDMLGLNEGFSPGFLKRYADLAATVREAVGEYVREVKDGEYPGPEHSYE</sequence>
<comment type="similarity">
    <text evidence="2 7">Belongs to the PanB family.</text>
</comment>
<dbReference type="AlphaFoldDB" id="A0AAE5CCT0"/>
<evidence type="ECO:0000256" key="5">
    <source>
        <dbReference type="ARBA" id="ARBA00022679"/>
    </source>
</evidence>
<keyword evidence="4 7" id="KW-0566">Pantothenate biosynthesis</keyword>
<evidence type="ECO:0000256" key="7">
    <source>
        <dbReference type="HAMAP-Rule" id="MF_00156"/>
    </source>
</evidence>
<feature type="binding site" evidence="7 9">
    <location>
        <begin position="53"/>
        <end position="54"/>
    </location>
    <ligand>
        <name>3-methyl-2-oxobutanoate</name>
        <dbReference type="ChEBI" id="CHEBI:11851"/>
    </ligand>
</feature>
<evidence type="ECO:0000256" key="9">
    <source>
        <dbReference type="PIRSR" id="PIRSR000388-2"/>
    </source>
</evidence>
<comment type="subunit">
    <text evidence="3 7">Homodecamer; pentamer of dimers.</text>
</comment>
<keyword evidence="7 10" id="KW-0460">Magnesium</keyword>
<feature type="active site" description="Proton acceptor" evidence="7 8">
    <location>
        <position position="192"/>
    </location>
</feature>
<reference evidence="11 12" key="1">
    <citation type="submission" date="2020-01" db="EMBL/GenBank/DDBJ databases">
        <title>Genomes assembled from Gulf of Kutch pelagic sediment metagenomes.</title>
        <authorList>
            <person name="Chandrashekar M."/>
            <person name="Mahajan M.S."/>
            <person name="Dave K.J."/>
            <person name="Vatsa P."/>
            <person name="Nathani N.M."/>
        </authorList>
    </citation>
    <scope>NUCLEOTIDE SEQUENCE [LARGE SCALE GENOMIC DNA]</scope>
    <source>
        <strain evidence="11">KS3-K002</strain>
    </source>
</reference>
<keyword evidence="5 7" id="KW-0808">Transferase</keyword>
<gene>
    <name evidence="7 11" type="primary">panB</name>
    <name evidence="11" type="ORF">GWO12_05795</name>
</gene>
<evidence type="ECO:0000256" key="3">
    <source>
        <dbReference type="ARBA" id="ARBA00011424"/>
    </source>
</evidence>
<feature type="binding site" evidence="7 9">
    <location>
        <position position="92"/>
    </location>
    <ligand>
        <name>3-methyl-2-oxobutanoate</name>
        <dbReference type="ChEBI" id="CHEBI:11851"/>
    </ligand>
</feature>
<dbReference type="GO" id="GO:0000287">
    <property type="term" value="F:magnesium ion binding"/>
    <property type="evidence" value="ECO:0007669"/>
    <property type="project" value="TreeGrafter"/>
</dbReference>
<dbReference type="FunFam" id="3.20.20.60:FF:000003">
    <property type="entry name" value="3-methyl-2-oxobutanoate hydroxymethyltransferase"/>
    <property type="match status" value="1"/>
</dbReference>
<comment type="caution">
    <text evidence="11">The sequence shown here is derived from an EMBL/GenBank/DDBJ whole genome shotgun (WGS) entry which is preliminary data.</text>
</comment>
<evidence type="ECO:0000256" key="4">
    <source>
        <dbReference type="ARBA" id="ARBA00022655"/>
    </source>
</evidence>
<dbReference type="GO" id="GO:0003864">
    <property type="term" value="F:3-methyl-2-oxobutanoate hydroxymethyltransferase activity"/>
    <property type="evidence" value="ECO:0007669"/>
    <property type="project" value="UniProtKB-UniRule"/>
</dbReference>
<dbReference type="Gene3D" id="3.20.20.60">
    <property type="entry name" value="Phosphoenolpyruvate-binding domains"/>
    <property type="match status" value="1"/>
</dbReference>
<comment type="subcellular location">
    <subcellularLocation>
        <location evidence="7">Cytoplasm</location>
    </subcellularLocation>
</comment>
<dbReference type="EC" id="2.1.2.11" evidence="7"/>
<feature type="binding site" evidence="7 10">
    <location>
        <position position="92"/>
    </location>
    <ligand>
        <name>Mg(2+)</name>
        <dbReference type="ChEBI" id="CHEBI:18420"/>
    </ligand>
</feature>
<feature type="binding site" evidence="7 9">
    <location>
        <position position="122"/>
    </location>
    <ligand>
        <name>3-methyl-2-oxobutanoate</name>
        <dbReference type="ChEBI" id="CHEBI:11851"/>
    </ligand>
</feature>
<protein>
    <recommendedName>
        <fullName evidence="7">3-methyl-2-oxobutanoate hydroxymethyltransferase</fullName>
        <ecNumber evidence="7">2.1.2.11</ecNumber>
    </recommendedName>
    <alternativeName>
        <fullName evidence="7">Ketopantoate hydroxymethyltransferase</fullName>
        <shortName evidence="7">KPHMT</shortName>
    </alternativeName>
</protein>
<dbReference type="CDD" id="cd06557">
    <property type="entry name" value="KPHMT-like"/>
    <property type="match status" value="1"/>
</dbReference>
<dbReference type="SUPFAM" id="SSF51621">
    <property type="entry name" value="Phosphoenolpyruvate/pyruvate domain"/>
    <property type="match status" value="1"/>
</dbReference>
<dbReference type="HAMAP" id="MF_00156">
    <property type="entry name" value="PanB"/>
    <property type="match status" value="1"/>
</dbReference>
<dbReference type="PIRSF" id="PIRSF000388">
    <property type="entry name" value="Pantoate_hydroxy_MeTrfase"/>
    <property type="match status" value="1"/>
</dbReference>
<organism evidence="11 12">
    <name type="scientific">Candidatus Kutchimonas denitrificans</name>
    <dbReference type="NCBI Taxonomy" id="3056748"/>
    <lineage>
        <taxon>Bacteria</taxon>
        <taxon>Pseudomonadati</taxon>
        <taxon>Gemmatimonadota</taxon>
        <taxon>Gemmatimonadia</taxon>
        <taxon>Candidatus Palauibacterales</taxon>
        <taxon>Candidatus Palauibacteraceae</taxon>
        <taxon>Candidatus Kutchimonas</taxon>
    </lineage>
</organism>
<proteinExistence type="inferred from homology"/>
<dbReference type="InterPro" id="IPR040442">
    <property type="entry name" value="Pyrv_kinase-like_dom_sf"/>
</dbReference>
<dbReference type="InterPro" id="IPR003700">
    <property type="entry name" value="Pantoate_hydroxy_MeTrfase"/>
</dbReference>
<evidence type="ECO:0000256" key="1">
    <source>
        <dbReference type="ARBA" id="ARBA00005033"/>
    </source>
</evidence>
<dbReference type="NCBIfam" id="NF001452">
    <property type="entry name" value="PRK00311.1"/>
    <property type="match status" value="1"/>
</dbReference>
<evidence type="ECO:0000256" key="10">
    <source>
        <dbReference type="PIRSR" id="PIRSR000388-3"/>
    </source>
</evidence>
<dbReference type="NCBIfam" id="TIGR00222">
    <property type="entry name" value="panB"/>
    <property type="match status" value="1"/>
</dbReference>
<evidence type="ECO:0000256" key="2">
    <source>
        <dbReference type="ARBA" id="ARBA00008676"/>
    </source>
</evidence>
<keyword evidence="7" id="KW-0963">Cytoplasm</keyword>
<dbReference type="PANTHER" id="PTHR20881">
    <property type="entry name" value="3-METHYL-2-OXOBUTANOATE HYDROXYMETHYLTRANSFERASE"/>
    <property type="match status" value="1"/>
</dbReference>
<evidence type="ECO:0000256" key="8">
    <source>
        <dbReference type="PIRSR" id="PIRSR000388-1"/>
    </source>
</evidence>
<dbReference type="PANTHER" id="PTHR20881:SF0">
    <property type="entry name" value="3-METHYL-2-OXOBUTANOATE HYDROXYMETHYLTRANSFERASE"/>
    <property type="match status" value="1"/>
</dbReference>
<dbReference type="GO" id="GO:0015940">
    <property type="term" value="P:pantothenate biosynthetic process"/>
    <property type="evidence" value="ECO:0007669"/>
    <property type="project" value="UniProtKB-UniRule"/>
</dbReference>
<comment type="pathway">
    <text evidence="1 7">Cofactor biosynthesis; (R)-pantothenate biosynthesis; (R)-pantoate from 3-methyl-2-oxobutanoate: step 1/2.</text>
</comment>
<name>A0AAE5CCT0_9BACT</name>
<dbReference type="InterPro" id="IPR015813">
    <property type="entry name" value="Pyrv/PenolPyrv_kinase-like_dom"/>
</dbReference>
<comment type="function">
    <text evidence="6 7">Catalyzes the reversible reaction in which hydroxymethyl group from 5,10-methylenetetrahydrofolate is transferred onto alpha-ketoisovalerate to form ketopantoate.</text>
</comment>
<evidence type="ECO:0000256" key="6">
    <source>
        <dbReference type="ARBA" id="ARBA00056497"/>
    </source>
</evidence>
<dbReference type="Pfam" id="PF02548">
    <property type="entry name" value="Pantoate_transf"/>
    <property type="match status" value="1"/>
</dbReference>
<dbReference type="EMBL" id="JAACAK010000046">
    <property type="protein sequence ID" value="NIR74609.1"/>
    <property type="molecule type" value="Genomic_DNA"/>
</dbReference>
<evidence type="ECO:0000313" key="11">
    <source>
        <dbReference type="EMBL" id="NIR74609.1"/>
    </source>
</evidence>
<evidence type="ECO:0000313" key="12">
    <source>
        <dbReference type="Proteomes" id="UP000702544"/>
    </source>
</evidence>
<keyword evidence="7 10" id="KW-0479">Metal-binding</keyword>
<dbReference type="Proteomes" id="UP000702544">
    <property type="component" value="Unassembled WGS sequence"/>
</dbReference>